<reference evidence="3 4" key="1">
    <citation type="submission" date="2016-07" db="EMBL/GenBank/DDBJ databases">
        <title>Pervasive Adenine N6-methylation of Active Genes in Fungi.</title>
        <authorList>
            <consortium name="DOE Joint Genome Institute"/>
            <person name="Mondo S.J."/>
            <person name="Dannebaum R.O."/>
            <person name="Kuo R.C."/>
            <person name="Labutti K."/>
            <person name="Haridas S."/>
            <person name="Kuo A."/>
            <person name="Salamov A."/>
            <person name="Ahrendt S.R."/>
            <person name="Lipzen A."/>
            <person name="Sullivan W."/>
            <person name="Andreopoulos W.B."/>
            <person name="Clum A."/>
            <person name="Lindquist E."/>
            <person name="Daum C."/>
            <person name="Ramamoorthy G.K."/>
            <person name="Gryganskyi A."/>
            <person name="Culley D."/>
            <person name="Magnuson J.K."/>
            <person name="James T.Y."/>
            <person name="O'Malley M.A."/>
            <person name="Stajich J.E."/>
            <person name="Spatafora J.W."/>
            <person name="Visel A."/>
            <person name="Grigoriev I.V."/>
        </authorList>
    </citation>
    <scope>NUCLEOTIDE SEQUENCE [LARGE SCALE GENOMIC DNA]</scope>
    <source>
        <strain evidence="3 4">62-1032</strain>
    </source>
</reference>
<feature type="compositionally biased region" description="Basic and acidic residues" evidence="1">
    <location>
        <begin position="387"/>
        <end position="396"/>
    </location>
</feature>
<dbReference type="AlphaFoldDB" id="A0A1Y2G3B2"/>
<keyword evidence="2" id="KW-0812">Transmembrane</keyword>
<feature type="transmembrane region" description="Helical" evidence="2">
    <location>
        <begin position="251"/>
        <end position="272"/>
    </location>
</feature>
<accession>A0A1Y2G3B2</accession>
<protein>
    <submittedName>
        <fullName evidence="3">Uncharacterized protein</fullName>
    </submittedName>
</protein>
<dbReference type="OrthoDB" id="2537132at2759"/>
<proteinExistence type="predicted"/>
<name>A0A1Y2G3B2_9BASI</name>
<dbReference type="Proteomes" id="UP000193467">
    <property type="component" value="Unassembled WGS sequence"/>
</dbReference>
<dbReference type="InParanoid" id="A0A1Y2G3B2"/>
<feature type="region of interest" description="Disordered" evidence="1">
    <location>
        <begin position="361"/>
        <end position="462"/>
    </location>
</feature>
<evidence type="ECO:0000313" key="4">
    <source>
        <dbReference type="Proteomes" id="UP000193467"/>
    </source>
</evidence>
<keyword evidence="2" id="KW-1133">Transmembrane helix</keyword>
<feature type="compositionally biased region" description="Low complexity" evidence="1">
    <location>
        <begin position="199"/>
        <end position="233"/>
    </location>
</feature>
<sequence>MPAEDYQQQAADQDQELQQEETYSLLDKIWQALQTKRRIAAIHSYRAMQQQQDLSKLCLAGFDPLYNDKGQNPCQVARILADACLTERQGPQFYPLYPLAVDQDQDHYVPPNGAQQSPCVCSMATYNLVQACAACQHSDGSSSTLWTYFVGNCTEATHYGFPFDVPWQTAIPIWALQDNSGSATNIQLALHYATGGGKSSASSSSQSTSHSSTATSSSPAASSTAPSDTPAPALGQTEEKPEKHGPPAASIAASVLVVVFAAGLIGVLVAYIRKRRRTRRQGQRLGSTSDLVAPSVTVHDEMVQKPDSRASFLPTETFYSRDSRTSFATNSVSTRSRDYRNSLAAPSTFYATSHSSDFTLDRDYDDDEDDSISPFSDIHQPPGVRTATRDNLHSRPDSISSTFYSGPTRSSVAASRDTMTLDGMSLLSERSPPSSTGATYGREHDFDDEDLISLSSRRSSRR</sequence>
<comment type="caution">
    <text evidence="3">The sequence shown here is derived from an EMBL/GenBank/DDBJ whole genome shotgun (WGS) entry which is preliminary data.</text>
</comment>
<keyword evidence="4" id="KW-1185">Reference proteome</keyword>
<evidence type="ECO:0000256" key="2">
    <source>
        <dbReference type="SAM" id="Phobius"/>
    </source>
</evidence>
<evidence type="ECO:0000256" key="1">
    <source>
        <dbReference type="SAM" id="MobiDB-lite"/>
    </source>
</evidence>
<gene>
    <name evidence="3" type="ORF">BCR35DRAFT_297849</name>
</gene>
<feature type="compositionally biased region" description="Polar residues" evidence="1">
    <location>
        <begin position="397"/>
        <end position="413"/>
    </location>
</feature>
<organism evidence="3 4">
    <name type="scientific">Leucosporidium creatinivorum</name>
    <dbReference type="NCBI Taxonomy" id="106004"/>
    <lineage>
        <taxon>Eukaryota</taxon>
        <taxon>Fungi</taxon>
        <taxon>Dikarya</taxon>
        <taxon>Basidiomycota</taxon>
        <taxon>Pucciniomycotina</taxon>
        <taxon>Microbotryomycetes</taxon>
        <taxon>Leucosporidiales</taxon>
        <taxon>Leucosporidium</taxon>
    </lineage>
</organism>
<evidence type="ECO:0000313" key="3">
    <source>
        <dbReference type="EMBL" id="ORY92441.1"/>
    </source>
</evidence>
<dbReference type="EMBL" id="MCGR01000001">
    <property type="protein sequence ID" value="ORY92441.1"/>
    <property type="molecule type" value="Genomic_DNA"/>
</dbReference>
<feature type="region of interest" description="Disordered" evidence="1">
    <location>
        <begin position="199"/>
        <end position="247"/>
    </location>
</feature>
<keyword evidence="2" id="KW-0472">Membrane</keyword>
<dbReference type="STRING" id="106004.A0A1Y2G3B2"/>